<proteinExistence type="inferred from homology"/>
<evidence type="ECO:0000313" key="4">
    <source>
        <dbReference type="EMBL" id="PFX22205.1"/>
    </source>
</evidence>
<dbReference type="FunFam" id="3.90.230.10:FF:000013">
    <property type="entry name" value="DNA-binding protein, 42 kDa"/>
    <property type="match status" value="1"/>
</dbReference>
<dbReference type="InterPro" id="IPR004545">
    <property type="entry name" value="PA2G4"/>
</dbReference>
<dbReference type="CDD" id="cd01089">
    <property type="entry name" value="PA2G4-like"/>
    <property type="match status" value="1"/>
</dbReference>
<dbReference type="InterPro" id="IPR036005">
    <property type="entry name" value="Creatinase/aminopeptidase-like"/>
</dbReference>
<reference evidence="5" key="1">
    <citation type="journal article" date="2017" name="bioRxiv">
        <title>Comparative analysis of the genomes of Stylophora pistillata and Acropora digitifera provides evidence for extensive differences between species of corals.</title>
        <authorList>
            <person name="Voolstra C.R."/>
            <person name="Li Y."/>
            <person name="Liew Y.J."/>
            <person name="Baumgarten S."/>
            <person name="Zoccola D."/>
            <person name="Flot J.-F."/>
            <person name="Tambutte S."/>
            <person name="Allemand D."/>
            <person name="Aranda M."/>
        </authorList>
    </citation>
    <scope>NUCLEOTIDE SEQUENCE [LARGE SCALE GENOMIC DNA]</scope>
</reference>
<dbReference type="OrthoDB" id="5876363at2759"/>
<dbReference type="InterPro" id="IPR000994">
    <property type="entry name" value="Pept_M24"/>
</dbReference>
<dbReference type="EMBL" id="LSMT01000247">
    <property type="protein sequence ID" value="PFX22205.1"/>
    <property type="molecule type" value="Genomic_DNA"/>
</dbReference>
<evidence type="ECO:0000256" key="2">
    <source>
        <dbReference type="SAM" id="MobiDB-lite"/>
    </source>
</evidence>
<dbReference type="InterPro" id="IPR036388">
    <property type="entry name" value="WH-like_DNA-bd_sf"/>
</dbReference>
<comment type="caution">
    <text evidence="4">The sequence shown here is derived from an EMBL/GenBank/DDBJ whole genome shotgun (WGS) entry which is preliminary data.</text>
</comment>
<keyword evidence="5" id="KW-1185">Reference proteome</keyword>
<evidence type="ECO:0000256" key="1">
    <source>
        <dbReference type="ARBA" id="ARBA00007319"/>
    </source>
</evidence>
<dbReference type="NCBIfam" id="TIGR00495">
    <property type="entry name" value="crvDNA_42K"/>
    <property type="match status" value="1"/>
</dbReference>
<feature type="region of interest" description="Disordered" evidence="2">
    <location>
        <begin position="624"/>
        <end position="656"/>
    </location>
</feature>
<feature type="compositionally biased region" description="Basic residues" evidence="2">
    <location>
        <begin position="627"/>
        <end position="637"/>
    </location>
</feature>
<dbReference type="PANTHER" id="PTHR10804:SF11">
    <property type="entry name" value="PROLIFERATION-ASSOCIATED PROTEIN 2G4"/>
    <property type="match status" value="1"/>
</dbReference>
<comment type="similarity">
    <text evidence="1">Belongs to the peptidase M24 family.</text>
</comment>
<feature type="domain" description="Peptidase M24" evidence="3">
    <location>
        <begin position="24"/>
        <end position="206"/>
    </location>
</feature>
<protein>
    <submittedName>
        <fullName evidence="4">Proliferation-associated protein 2G4</fullName>
    </submittedName>
</protein>
<dbReference type="Gene3D" id="1.10.10.10">
    <property type="entry name" value="Winged helix-like DNA-binding domain superfamily/Winged helix DNA-binding domain"/>
    <property type="match status" value="1"/>
</dbReference>
<dbReference type="SUPFAM" id="SSF55920">
    <property type="entry name" value="Creatinase/aminopeptidase"/>
    <property type="match status" value="1"/>
</dbReference>
<evidence type="ECO:0000259" key="3">
    <source>
        <dbReference type="Pfam" id="PF00557"/>
    </source>
</evidence>
<dbReference type="InterPro" id="IPR047113">
    <property type="entry name" value="PA2G4/ARX1"/>
</dbReference>
<dbReference type="Pfam" id="PF00557">
    <property type="entry name" value="Peptidase_M24"/>
    <property type="match status" value="1"/>
</dbReference>
<dbReference type="Proteomes" id="UP000225706">
    <property type="component" value="Unassembled WGS sequence"/>
</dbReference>
<dbReference type="InterPro" id="IPR036390">
    <property type="entry name" value="WH_DNA-bd_sf"/>
</dbReference>
<dbReference type="PANTHER" id="PTHR10804">
    <property type="entry name" value="PROTEASE FAMILY M24 METHIONYL AMINOPEPTIDASE, AMINOPEPTIDASE P"/>
    <property type="match status" value="1"/>
</dbReference>
<dbReference type="SUPFAM" id="SSF46785">
    <property type="entry name" value="Winged helix' DNA-binding domain"/>
    <property type="match status" value="1"/>
</dbReference>
<dbReference type="STRING" id="50429.A0A2B4S140"/>
<dbReference type="FunFam" id="1.10.10.10:FF:000029">
    <property type="entry name" value="Proliferation-associated 2G4, a"/>
    <property type="match status" value="1"/>
</dbReference>
<accession>A0A2B4S140</accession>
<sequence length="656" mass="72574">MADKGSDSGEEEDPTIAEDVVVTKYKMAGDMANRVLRKIIDAATVGTTARTLCQMGDDLVLEETSKVFKKEKELKKGIAFPTCISVNHIVCHFSPLMSESDITIGDGDMVKIDLGVHIDGYIAVVGHTIVVGASKDNKVTGKKADVLLAAYLASEGAQRLVKAGNENYTVTDQIQKVAEAFHCKPVEGMLSHQLKRNIIDGEKAIIQNPTEQQRKDHSKCEFSVHDVFAVDILISTGDGKTKEKDTRTTVYKKTENIYQLKMKASRVFYSEVCNKFTTMPFTLRAFEEEKKAKMGVVECCNHQLLEPFNVLWEKEGIGEGGICYICFHLIVNCLAVWITQGPFDSELVQSEYSIKDQEIKIDVAEGLCEWVQRISEQWAQQTRGTVGMKDQWNSGPLFLLFLWSSVLTGQLYPLVVCTHWSAVPTVPLYSLASCTHWSFLLTGQLYPLVLSTHWSAVPTGHLYPLVICTHLSAVPTGPLYSLVSCTHWSSVLTGQLYPLVLCTHWSAVPTGPLYSLVSCTHWSSVLTGQLYPLVLCTHWSAVPTGPLYSLVSCTHWSSLLTGQLYPLVICTHWSSVLTCQLYPLVLCTHWSAVPTGPLYSLVSCTHWSFVLTDFTPLDILATSASRKTQKKKKKKASTKASDAVVAETKNGKDADN</sequence>
<dbReference type="Gene3D" id="3.90.230.10">
    <property type="entry name" value="Creatinase/methionine aminopeptidase superfamily"/>
    <property type="match status" value="1"/>
</dbReference>
<name>A0A2B4S140_STYPI</name>
<evidence type="ECO:0000313" key="5">
    <source>
        <dbReference type="Proteomes" id="UP000225706"/>
    </source>
</evidence>
<dbReference type="AlphaFoldDB" id="A0A2B4S140"/>
<gene>
    <name evidence="4" type="primary">Pa2g4</name>
    <name evidence="4" type="ORF">AWC38_SpisGene13286</name>
</gene>
<organism evidence="4 5">
    <name type="scientific">Stylophora pistillata</name>
    <name type="common">Smooth cauliflower coral</name>
    <dbReference type="NCBI Taxonomy" id="50429"/>
    <lineage>
        <taxon>Eukaryota</taxon>
        <taxon>Metazoa</taxon>
        <taxon>Cnidaria</taxon>
        <taxon>Anthozoa</taxon>
        <taxon>Hexacorallia</taxon>
        <taxon>Scleractinia</taxon>
        <taxon>Astrocoeniina</taxon>
        <taxon>Pocilloporidae</taxon>
        <taxon>Stylophora</taxon>
    </lineage>
</organism>